<comment type="caution">
    <text evidence="1">The sequence shown here is derived from an EMBL/GenBank/DDBJ whole genome shotgun (WGS) entry which is preliminary data.</text>
</comment>
<feature type="non-terminal residue" evidence="1">
    <location>
        <position position="1"/>
    </location>
</feature>
<reference evidence="1" key="1">
    <citation type="journal article" date="2015" name="Nature">
        <title>Complex archaea that bridge the gap between prokaryotes and eukaryotes.</title>
        <authorList>
            <person name="Spang A."/>
            <person name="Saw J.H."/>
            <person name="Jorgensen S.L."/>
            <person name="Zaremba-Niedzwiedzka K."/>
            <person name="Martijn J."/>
            <person name="Lind A.E."/>
            <person name="van Eijk R."/>
            <person name="Schleper C."/>
            <person name="Guy L."/>
            <person name="Ettema T.J."/>
        </authorList>
    </citation>
    <scope>NUCLEOTIDE SEQUENCE</scope>
</reference>
<accession>A0A0F9PQX2</accession>
<sequence length="177" mass="18775">GTNTRFLSDAVTSRMYAPNGADYISIGDSAIYLNDGARARLQIDGTHTYSFSPSGSKWVDVSNSGIALQGDTQITGLYTLIGDSVNLQMKAKTVGLKSVIGWYKSDGTRIGWMGHGTGANYDLTIRNEGTGGNVQLIADSGIVYVNDYLKVSTLTGTGNDYVCVNSVGQMFRSSSGC</sequence>
<dbReference type="EMBL" id="LAZR01002674">
    <property type="protein sequence ID" value="KKN27022.1"/>
    <property type="molecule type" value="Genomic_DNA"/>
</dbReference>
<evidence type="ECO:0000313" key="1">
    <source>
        <dbReference type="EMBL" id="KKN27022.1"/>
    </source>
</evidence>
<organism evidence="1">
    <name type="scientific">marine sediment metagenome</name>
    <dbReference type="NCBI Taxonomy" id="412755"/>
    <lineage>
        <taxon>unclassified sequences</taxon>
        <taxon>metagenomes</taxon>
        <taxon>ecological metagenomes</taxon>
    </lineage>
</organism>
<gene>
    <name evidence="1" type="ORF">LCGC14_0868730</name>
</gene>
<protein>
    <submittedName>
        <fullName evidence="1">Uncharacterized protein</fullName>
    </submittedName>
</protein>
<proteinExistence type="predicted"/>
<dbReference type="AlphaFoldDB" id="A0A0F9PQX2"/>
<name>A0A0F9PQX2_9ZZZZ</name>